<dbReference type="Pfam" id="PF13371">
    <property type="entry name" value="TPR_9"/>
    <property type="match status" value="1"/>
</dbReference>
<comment type="similarity">
    <text evidence="1">Belongs to the UPF0162 family.</text>
</comment>
<dbReference type="Gene3D" id="1.25.40.10">
    <property type="entry name" value="Tetratricopeptide repeat domain"/>
    <property type="match status" value="1"/>
</dbReference>
<dbReference type="InterPro" id="IPR011990">
    <property type="entry name" value="TPR-like_helical_dom_sf"/>
</dbReference>
<accession>A0ABV0JEC4</accession>
<keyword evidence="4" id="KW-1185">Reference proteome</keyword>
<evidence type="ECO:0000256" key="1">
    <source>
        <dbReference type="ARBA" id="ARBA00007100"/>
    </source>
</evidence>
<dbReference type="EMBL" id="JAMPKM010000020">
    <property type="protein sequence ID" value="MEP0820134.1"/>
    <property type="molecule type" value="Genomic_DNA"/>
</dbReference>
<dbReference type="PANTHER" id="PTHR31350">
    <property type="entry name" value="SI:DKEY-261L7.2"/>
    <property type="match status" value="1"/>
</dbReference>
<evidence type="ECO:0000313" key="4">
    <source>
        <dbReference type="Proteomes" id="UP001464891"/>
    </source>
</evidence>
<dbReference type="SUPFAM" id="SSF48452">
    <property type="entry name" value="TPR-like"/>
    <property type="match status" value="1"/>
</dbReference>
<reference evidence="3 4" key="1">
    <citation type="submission" date="2022-04" db="EMBL/GenBank/DDBJ databases">
        <title>Positive selection, recombination, and allopatry shape intraspecific diversity of widespread and dominant cyanobacteria.</title>
        <authorList>
            <person name="Wei J."/>
            <person name="Shu W."/>
            <person name="Hu C."/>
        </authorList>
    </citation>
    <scope>NUCLEOTIDE SEQUENCE [LARGE SCALE GENOMIC DNA]</scope>
    <source>
        <strain evidence="3 4">GB2-A4</strain>
    </source>
</reference>
<dbReference type="RefSeq" id="WP_190436383.1">
    <property type="nucleotide sequence ID" value="NZ_JAMPKM010000020.1"/>
</dbReference>
<evidence type="ECO:0000313" key="3">
    <source>
        <dbReference type="EMBL" id="MEP0820134.1"/>
    </source>
</evidence>
<proteinExistence type="inferred from homology"/>
<dbReference type="InterPro" id="IPR032698">
    <property type="entry name" value="SirB1_N"/>
</dbReference>
<comment type="caution">
    <text evidence="3">The sequence shown here is derived from an EMBL/GenBank/DDBJ whole genome shotgun (WGS) entry which is preliminary data.</text>
</comment>
<feature type="domain" description="Protein SirB1 N-terminal" evidence="2">
    <location>
        <begin position="43"/>
        <end position="194"/>
    </location>
</feature>
<evidence type="ECO:0000259" key="2">
    <source>
        <dbReference type="Pfam" id="PF13369"/>
    </source>
</evidence>
<sequence length="275" mass="31788">MTDLPWARQCFYRTIAQPDEQINLAEAALYIAQEEYPDLDIEAYFNALDTMASEVEERLPTERYPLRMIQSINQYLYEDLGFTGNTSDYYDPRNSFLNDVIERRTGIPITLSLVYMEIARRVNFPMTGVGMPGHFLIRPSIEEMEVYVDAYHHGETLFAEDCQTRLNQIYGQSVELQPVFLQPIGPRQFLARMLTNLKMIYLNRDQAQKSLAAIERILLLFPDAPLELRDRGIVHYHLGAWPEAHKDLKTYLAKVPDAEDAVAIQQLLDRIAPNL</sequence>
<dbReference type="Pfam" id="PF13369">
    <property type="entry name" value="Transglut_core2"/>
    <property type="match status" value="1"/>
</dbReference>
<gene>
    <name evidence="3" type="ORF">NC998_23800</name>
</gene>
<name>A0ABV0JEC4_9CYAN</name>
<protein>
    <submittedName>
        <fullName evidence="3">SirB1 family protein</fullName>
    </submittedName>
</protein>
<organism evidence="3 4">
    <name type="scientific">Trichocoleus desertorum GB2-A4</name>
    <dbReference type="NCBI Taxonomy" id="2933944"/>
    <lineage>
        <taxon>Bacteria</taxon>
        <taxon>Bacillati</taxon>
        <taxon>Cyanobacteriota</taxon>
        <taxon>Cyanophyceae</taxon>
        <taxon>Leptolyngbyales</taxon>
        <taxon>Trichocoleusaceae</taxon>
        <taxon>Trichocoleus</taxon>
    </lineage>
</organism>
<dbReference type="Proteomes" id="UP001464891">
    <property type="component" value="Unassembled WGS sequence"/>
</dbReference>
<dbReference type="PANTHER" id="PTHR31350:SF21">
    <property type="entry name" value="F-BOX ONLY PROTEIN 21"/>
    <property type="match status" value="1"/>
</dbReference>